<dbReference type="Proteomes" id="UP001141806">
    <property type="component" value="Unassembled WGS sequence"/>
</dbReference>
<keyword evidence="2" id="KW-1185">Reference proteome</keyword>
<name>A0A9Q0K813_9MAGN</name>
<protein>
    <submittedName>
        <fullName evidence="1">Uncharacterized protein</fullName>
    </submittedName>
</protein>
<reference evidence="1" key="1">
    <citation type="journal article" date="2023" name="Plant J.">
        <title>The genome of the king protea, Protea cynaroides.</title>
        <authorList>
            <person name="Chang J."/>
            <person name="Duong T.A."/>
            <person name="Schoeman C."/>
            <person name="Ma X."/>
            <person name="Roodt D."/>
            <person name="Barker N."/>
            <person name="Li Z."/>
            <person name="Van de Peer Y."/>
            <person name="Mizrachi E."/>
        </authorList>
    </citation>
    <scope>NUCLEOTIDE SEQUENCE</scope>
    <source>
        <tissue evidence="1">Young leaves</tissue>
    </source>
</reference>
<gene>
    <name evidence="1" type="ORF">NE237_017431</name>
</gene>
<dbReference type="EMBL" id="JAMYWD010000007">
    <property type="protein sequence ID" value="KAJ4965582.1"/>
    <property type="molecule type" value="Genomic_DNA"/>
</dbReference>
<accession>A0A9Q0K813</accession>
<sequence>MYHMCSTRLGAGCRSALGFNDNGNHDLGELQKSKANLEKLHIGSSHLLANILFFRVQELDVFIDRDAYPQITTRLMSRFIYGQLMPDPPLGPSSISVTGPPTRLWAEKLNLHRWCAIGWGRTLPPRIITSKLTIAPNVSLMMAFSSEQELW</sequence>
<proteinExistence type="predicted"/>
<comment type="caution">
    <text evidence="1">The sequence shown here is derived from an EMBL/GenBank/DDBJ whole genome shotgun (WGS) entry which is preliminary data.</text>
</comment>
<organism evidence="1 2">
    <name type="scientific">Protea cynaroides</name>
    <dbReference type="NCBI Taxonomy" id="273540"/>
    <lineage>
        <taxon>Eukaryota</taxon>
        <taxon>Viridiplantae</taxon>
        <taxon>Streptophyta</taxon>
        <taxon>Embryophyta</taxon>
        <taxon>Tracheophyta</taxon>
        <taxon>Spermatophyta</taxon>
        <taxon>Magnoliopsida</taxon>
        <taxon>Proteales</taxon>
        <taxon>Proteaceae</taxon>
        <taxon>Protea</taxon>
    </lineage>
</organism>
<evidence type="ECO:0000313" key="1">
    <source>
        <dbReference type="EMBL" id="KAJ4965582.1"/>
    </source>
</evidence>
<evidence type="ECO:0000313" key="2">
    <source>
        <dbReference type="Proteomes" id="UP001141806"/>
    </source>
</evidence>
<dbReference type="AlphaFoldDB" id="A0A9Q0K813"/>